<keyword evidence="5" id="KW-0067">ATP-binding</keyword>
<dbReference type="InterPro" id="IPR027417">
    <property type="entry name" value="P-loop_NTPase"/>
</dbReference>
<evidence type="ECO:0000256" key="5">
    <source>
        <dbReference type="ARBA" id="ARBA00022840"/>
    </source>
</evidence>
<dbReference type="InterPro" id="IPR003593">
    <property type="entry name" value="AAA+_ATPase"/>
</dbReference>
<dbReference type="Proteomes" id="UP000188320">
    <property type="component" value="Unassembled WGS sequence"/>
</dbReference>
<dbReference type="EMBL" id="LSSK01000114">
    <property type="protein sequence ID" value="OMH85053.1"/>
    <property type="molecule type" value="Genomic_DNA"/>
</dbReference>
<dbReference type="GO" id="GO:0005524">
    <property type="term" value="F:ATP binding"/>
    <property type="evidence" value="ECO:0007669"/>
    <property type="project" value="UniProtKB-KW"/>
</dbReference>
<dbReference type="InterPro" id="IPR050352">
    <property type="entry name" value="ABCG_transporters"/>
</dbReference>
<evidence type="ECO:0000313" key="9">
    <source>
        <dbReference type="EMBL" id="OMH85053.1"/>
    </source>
</evidence>
<dbReference type="OrthoDB" id="66620at2759"/>
<dbReference type="InterPro" id="IPR043926">
    <property type="entry name" value="ABCG_dom"/>
</dbReference>
<protein>
    <submittedName>
        <fullName evidence="9">ABC transporter G family member 22</fullName>
    </submittedName>
</protein>
<keyword evidence="2" id="KW-0813">Transport</keyword>
<dbReference type="GO" id="GO:0016020">
    <property type="term" value="C:membrane"/>
    <property type="evidence" value="ECO:0007669"/>
    <property type="project" value="UniProtKB-SubCell"/>
</dbReference>
<keyword evidence="6" id="KW-1133">Transmembrane helix</keyword>
<evidence type="ECO:0000256" key="3">
    <source>
        <dbReference type="ARBA" id="ARBA00022692"/>
    </source>
</evidence>
<dbReference type="PANTHER" id="PTHR48041:SF139">
    <property type="entry name" value="PROTEIN SCARLET"/>
    <property type="match status" value="1"/>
</dbReference>
<accession>A0A1R1PVW5</accession>
<dbReference type="AlphaFoldDB" id="A0A1R1PVW5"/>
<dbReference type="InterPro" id="IPR003439">
    <property type="entry name" value="ABC_transporter-like_ATP-bd"/>
</dbReference>
<evidence type="ECO:0000259" key="8">
    <source>
        <dbReference type="PROSITE" id="PS50893"/>
    </source>
</evidence>
<feature type="domain" description="ABC transporter" evidence="8">
    <location>
        <begin position="4"/>
        <end position="257"/>
    </location>
</feature>
<evidence type="ECO:0000256" key="7">
    <source>
        <dbReference type="ARBA" id="ARBA00023136"/>
    </source>
</evidence>
<dbReference type="GO" id="GO:0016887">
    <property type="term" value="F:ATP hydrolysis activity"/>
    <property type="evidence" value="ECO:0007669"/>
    <property type="project" value="InterPro"/>
</dbReference>
<evidence type="ECO:0000256" key="1">
    <source>
        <dbReference type="ARBA" id="ARBA00004141"/>
    </source>
</evidence>
<dbReference type="GO" id="GO:0140359">
    <property type="term" value="F:ABC-type transporter activity"/>
    <property type="evidence" value="ECO:0007669"/>
    <property type="project" value="InterPro"/>
</dbReference>
<sequence length="324" mass="36040">MNTLEFNDINYKVRTGKGKKAVTRHILKNVNGNFVGGELVAIIGSSGAGKTTLLNILAGRVTGGIVTGEILFNGSRRVESQFKKMIAYVEQDDLLYPTLTVYETLLYAAKLRVDNKRFNLSDKKERVENVIRQLRLTNSRNTLIGNEKIRGVSGGERKRVSIGVEIITDPLMLMLDEPTSGLDSNSAENVIKLIKEFTIEKNVITLVLLAPGGVVYMGSRADSLDYFSSIGYDCPTQENPADFFINLMTLDTLSEESLEESTKRVEHIKNSWAEKMARESSDTKEENIQASHECLVGLLSLDEKNHDSTTVGQRSYLYCYGDHG</sequence>
<comment type="caution">
    <text evidence="9">The sequence shown here is derived from an EMBL/GenBank/DDBJ whole genome shotgun (WGS) entry which is preliminary data.</text>
</comment>
<dbReference type="SMART" id="SM00382">
    <property type="entry name" value="AAA"/>
    <property type="match status" value="1"/>
</dbReference>
<dbReference type="PROSITE" id="PS00211">
    <property type="entry name" value="ABC_TRANSPORTER_1"/>
    <property type="match status" value="1"/>
</dbReference>
<evidence type="ECO:0000256" key="6">
    <source>
        <dbReference type="ARBA" id="ARBA00022989"/>
    </source>
</evidence>
<evidence type="ECO:0000256" key="2">
    <source>
        <dbReference type="ARBA" id="ARBA00022448"/>
    </source>
</evidence>
<keyword evidence="3" id="KW-0812">Transmembrane</keyword>
<comment type="subcellular location">
    <subcellularLocation>
        <location evidence="1">Membrane</location>
        <topology evidence="1">Multi-pass membrane protein</topology>
    </subcellularLocation>
</comment>
<gene>
    <name evidence="9" type="ORF">AX774_g1413</name>
</gene>
<organism evidence="9 10">
    <name type="scientific">Zancudomyces culisetae</name>
    <name type="common">Gut fungus</name>
    <name type="synonym">Smittium culisetae</name>
    <dbReference type="NCBI Taxonomy" id="1213189"/>
    <lineage>
        <taxon>Eukaryota</taxon>
        <taxon>Fungi</taxon>
        <taxon>Fungi incertae sedis</taxon>
        <taxon>Zoopagomycota</taxon>
        <taxon>Kickxellomycotina</taxon>
        <taxon>Harpellomycetes</taxon>
        <taxon>Harpellales</taxon>
        <taxon>Legeriomycetaceae</taxon>
        <taxon>Zancudomyces</taxon>
    </lineage>
</organism>
<dbReference type="Pfam" id="PF00005">
    <property type="entry name" value="ABC_tran"/>
    <property type="match status" value="1"/>
</dbReference>
<keyword evidence="10" id="KW-1185">Reference proteome</keyword>
<dbReference type="Gene3D" id="3.40.50.300">
    <property type="entry name" value="P-loop containing nucleotide triphosphate hydrolases"/>
    <property type="match status" value="1"/>
</dbReference>
<reference evidence="10" key="1">
    <citation type="submission" date="2017-01" db="EMBL/GenBank/DDBJ databases">
        <authorList>
            <person name="Wang Y."/>
            <person name="White M."/>
            <person name="Kvist S."/>
            <person name="Moncalvo J.-M."/>
        </authorList>
    </citation>
    <scope>NUCLEOTIDE SEQUENCE [LARGE SCALE GENOMIC DNA]</scope>
    <source>
        <strain evidence="10">COL-18-3</strain>
    </source>
</reference>
<dbReference type="SUPFAM" id="SSF52540">
    <property type="entry name" value="P-loop containing nucleoside triphosphate hydrolases"/>
    <property type="match status" value="1"/>
</dbReference>
<name>A0A1R1PVW5_ZANCU</name>
<dbReference type="Pfam" id="PF19055">
    <property type="entry name" value="ABC2_membrane_7"/>
    <property type="match status" value="1"/>
</dbReference>
<dbReference type="InterPro" id="IPR017871">
    <property type="entry name" value="ABC_transporter-like_CS"/>
</dbReference>
<dbReference type="PROSITE" id="PS50893">
    <property type="entry name" value="ABC_TRANSPORTER_2"/>
    <property type="match status" value="1"/>
</dbReference>
<dbReference type="PANTHER" id="PTHR48041">
    <property type="entry name" value="ABC TRANSPORTER G FAMILY MEMBER 28"/>
    <property type="match status" value="1"/>
</dbReference>
<proteinExistence type="predicted"/>
<evidence type="ECO:0000313" key="10">
    <source>
        <dbReference type="Proteomes" id="UP000188320"/>
    </source>
</evidence>
<keyword evidence="7" id="KW-0472">Membrane</keyword>
<evidence type="ECO:0000256" key="4">
    <source>
        <dbReference type="ARBA" id="ARBA00022741"/>
    </source>
</evidence>
<keyword evidence="4" id="KW-0547">Nucleotide-binding</keyword>